<dbReference type="RefSeq" id="WP_286218779.1">
    <property type="nucleotide sequence ID" value="NZ_AP027729.1"/>
</dbReference>
<sequence length="65" mass="6888">MVLGFDDVAADRRAHAGSMSRGAARRRPSPLVLVPDADGDRAGGYRGVLDVLGRASLDRERDAVP</sequence>
<protein>
    <submittedName>
        <fullName evidence="2">Uncharacterized protein</fullName>
    </submittedName>
</protein>
<dbReference type="Proteomes" id="UP001321475">
    <property type="component" value="Chromosome"/>
</dbReference>
<dbReference type="EMBL" id="AP027729">
    <property type="protein sequence ID" value="BDZ41672.1"/>
    <property type="molecule type" value="Genomic_DNA"/>
</dbReference>
<evidence type="ECO:0000313" key="2">
    <source>
        <dbReference type="EMBL" id="BDZ41672.1"/>
    </source>
</evidence>
<gene>
    <name evidence="2" type="ORF">GCM10025865_09710</name>
</gene>
<name>A0ABN6XDF1_9CELL</name>
<evidence type="ECO:0000313" key="3">
    <source>
        <dbReference type="Proteomes" id="UP001321475"/>
    </source>
</evidence>
<reference evidence="3" key="1">
    <citation type="journal article" date="2019" name="Int. J. Syst. Evol. Microbiol.">
        <title>The Global Catalogue of Microorganisms (GCM) 10K type strain sequencing project: providing services to taxonomists for standard genome sequencing and annotation.</title>
        <authorList>
            <consortium name="The Broad Institute Genomics Platform"/>
            <consortium name="The Broad Institute Genome Sequencing Center for Infectious Disease"/>
            <person name="Wu L."/>
            <person name="Ma J."/>
        </authorList>
    </citation>
    <scope>NUCLEOTIDE SEQUENCE [LARGE SCALE GENOMIC DNA]</scope>
    <source>
        <strain evidence="3">NBRC 108565</strain>
    </source>
</reference>
<keyword evidence="3" id="KW-1185">Reference proteome</keyword>
<organism evidence="2 3">
    <name type="scientific">Paraoerskovia sediminicola</name>
    <dbReference type="NCBI Taxonomy" id="1138587"/>
    <lineage>
        <taxon>Bacteria</taxon>
        <taxon>Bacillati</taxon>
        <taxon>Actinomycetota</taxon>
        <taxon>Actinomycetes</taxon>
        <taxon>Micrococcales</taxon>
        <taxon>Cellulomonadaceae</taxon>
        <taxon>Paraoerskovia</taxon>
    </lineage>
</organism>
<feature type="region of interest" description="Disordered" evidence="1">
    <location>
        <begin position="14"/>
        <end position="37"/>
    </location>
</feature>
<evidence type="ECO:0000256" key="1">
    <source>
        <dbReference type="SAM" id="MobiDB-lite"/>
    </source>
</evidence>
<proteinExistence type="predicted"/>
<accession>A0ABN6XDF1</accession>